<comment type="caution">
    <text evidence="2">The sequence shown here is derived from an EMBL/GenBank/DDBJ whole genome shotgun (WGS) entry which is preliminary data.</text>
</comment>
<protein>
    <submittedName>
        <fullName evidence="2">DUF4252 domain-containing protein</fullName>
    </submittedName>
</protein>
<gene>
    <name evidence="2" type="ORF">U6A24_10500</name>
</gene>
<reference evidence="2 3" key="1">
    <citation type="journal article" date="2013" name="Int. J. Syst. Evol. Microbiol.">
        <title>Aquimarina gracilis sp. nov., isolated from the gut microflora of a mussel, Mytilus coruscus, and emended description of Aquimarina spongiae.</title>
        <authorList>
            <person name="Park S.C."/>
            <person name="Choe H.N."/>
            <person name="Baik K.S."/>
            <person name="Seong C.N."/>
        </authorList>
    </citation>
    <scope>NUCLEOTIDE SEQUENCE [LARGE SCALE GENOMIC DNA]</scope>
    <source>
        <strain evidence="2 3">PSC32</strain>
    </source>
</reference>
<evidence type="ECO:0000256" key="1">
    <source>
        <dbReference type="SAM" id="SignalP"/>
    </source>
</evidence>
<feature type="signal peptide" evidence="1">
    <location>
        <begin position="1"/>
        <end position="19"/>
    </location>
</feature>
<name>A0ABU5ZVA4_9FLAO</name>
<dbReference type="Pfam" id="PF14060">
    <property type="entry name" value="DUF4252"/>
    <property type="match status" value="1"/>
</dbReference>
<evidence type="ECO:0000313" key="3">
    <source>
        <dbReference type="Proteomes" id="UP001327027"/>
    </source>
</evidence>
<dbReference type="InterPro" id="IPR025348">
    <property type="entry name" value="DUF4252"/>
</dbReference>
<sequence length="179" mass="20346">MKKLAIVLIMAVLPYVSNAQSYFDKYENMNDVTSMVITNKMFKLLSKIDLESTDAETQEYLNLVENINNIKVFVTENKEVAQKMSGDVNQYLKGSSLDELMRIKTDDGENIKFYVKPGKDDDHVRELFMYLVGNESKEGKPETVILTITGNIDLKQVSKLANDLNIPGGKELKNVEKRN</sequence>
<keyword evidence="1" id="KW-0732">Signal</keyword>
<dbReference type="Proteomes" id="UP001327027">
    <property type="component" value="Unassembled WGS sequence"/>
</dbReference>
<keyword evidence="3" id="KW-1185">Reference proteome</keyword>
<dbReference type="RefSeq" id="WP_324179923.1">
    <property type="nucleotide sequence ID" value="NZ_BAABAW010000007.1"/>
</dbReference>
<proteinExistence type="predicted"/>
<evidence type="ECO:0000313" key="2">
    <source>
        <dbReference type="EMBL" id="MEB3345895.1"/>
    </source>
</evidence>
<accession>A0ABU5ZVA4</accession>
<feature type="chain" id="PRO_5046354864" evidence="1">
    <location>
        <begin position="20"/>
        <end position="179"/>
    </location>
</feature>
<dbReference type="EMBL" id="JAYKLX010000004">
    <property type="protein sequence ID" value="MEB3345895.1"/>
    <property type="molecule type" value="Genomic_DNA"/>
</dbReference>
<organism evidence="2 3">
    <name type="scientific">Aquimarina gracilis</name>
    <dbReference type="NCBI Taxonomy" id="874422"/>
    <lineage>
        <taxon>Bacteria</taxon>
        <taxon>Pseudomonadati</taxon>
        <taxon>Bacteroidota</taxon>
        <taxon>Flavobacteriia</taxon>
        <taxon>Flavobacteriales</taxon>
        <taxon>Flavobacteriaceae</taxon>
        <taxon>Aquimarina</taxon>
    </lineage>
</organism>